<name>A0A433D983_9FUNG</name>
<gene>
    <name evidence="2" type="ORF">BC936DRAFT_145725</name>
</gene>
<proteinExistence type="predicted"/>
<reference evidence="2 3" key="1">
    <citation type="journal article" date="2018" name="New Phytol.">
        <title>Phylogenomics of Endogonaceae and evolution of mycorrhizas within Mucoromycota.</title>
        <authorList>
            <person name="Chang Y."/>
            <person name="Desiro A."/>
            <person name="Na H."/>
            <person name="Sandor L."/>
            <person name="Lipzen A."/>
            <person name="Clum A."/>
            <person name="Barry K."/>
            <person name="Grigoriev I.V."/>
            <person name="Martin F.M."/>
            <person name="Stajich J.E."/>
            <person name="Smith M.E."/>
            <person name="Bonito G."/>
            <person name="Spatafora J.W."/>
        </authorList>
    </citation>
    <scope>NUCLEOTIDE SEQUENCE [LARGE SCALE GENOMIC DNA]</scope>
    <source>
        <strain evidence="2 3">GMNB39</strain>
    </source>
</reference>
<organism evidence="2 3">
    <name type="scientific">Jimgerdemannia flammicorona</name>
    <dbReference type="NCBI Taxonomy" id="994334"/>
    <lineage>
        <taxon>Eukaryota</taxon>
        <taxon>Fungi</taxon>
        <taxon>Fungi incertae sedis</taxon>
        <taxon>Mucoromycota</taxon>
        <taxon>Mucoromycotina</taxon>
        <taxon>Endogonomycetes</taxon>
        <taxon>Endogonales</taxon>
        <taxon>Endogonaceae</taxon>
        <taxon>Jimgerdemannia</taxon>
    </lineage>
</organism>
<sequence>MDEYFDRKSFDWNILDYLDESTQNTFDRKIEVYLLSLETIADLETGRCGLIRRDRRWGTRPDRDLARKWATEHSDKNRSAKEIGSIHIHQPTFTGNSLGVAAISGGTVNVGSPINTRLSQKEGHEELEDNKPEQSRSKRKAEEGLEDSDVQEPSENDPAPTTWEFAHDPPTWLPVVIEEYKKMSLLKDPNDRYESSLKPLWCRIVDVSSSIVAPSVLSNAEFTLARAWISSALQIGERNDWTVLQDPAERCLQSLAKVLSSNQLKRIATTVRPEGIHGALVELRKYSEKAADSNRFLDNEVDFPSEDEKEIPVSLVEEDDYLDEDVTFILELLRYTHDMIAEGIPMRENSERDIDVFINVHIFSCLKGVVDRHFGEVVSRSSRDRRTTAVDASSDAEGYHLDWMFTRHDLGKDLMWGREFSLCERAGSKIENRQKVLNNSLKVQKTLNGLWSMPSLLLAAEQFRSKSSTLFPSC</sequence>
<accession>A0A433D983</accession>
<keyword evidence="3" id="KW-1185">Reference proteome</keyword>
<dbReference type="OrthoDB" id="2443690at2759"/>
<protein>
    <submittedName>
        <fullName evidence="2">Uncharacterized protein</fullName>
    </submittedName>
</protein>
<dbReference type="AlphaFoldDB" id="A0A433D983"/>
<evidence type="ECO:0000313" key="2">
    <source>
        <dbReference type="EMBL" id="RUP47447.1"/>
    </source>
</evidence>
<evidence type="ECO:0000313" key="3">
    <source>
        <dbReference type="Proteomes" id="UP000268093"/>
    </source>
</evidence>
<evidence type="ECO:0000256" key="1">
    <source>
        <dbReference type="SAM" id="MobiDB-lite"/>
    </source>
</evidence>
<comment type="caution">
    <text evidence="2">The sequence shown here is derived from an EMBL/GenBank/DDBJ whole genome shotgun (WGS) entry which is preliminary data.</text>
</comment>
<feature type="compositionally biased region" description="Acidic residues" evidence="1">
    <location>
        <begin position="144"/>
        <end position="155"/>
    </location>
</feature>
<feature type="region of interest" description="Disordered" evidence="1">
    <location>
        <begin position="109"/>
        <end position="166"/>
    </location>
</feature>
<feature type="compositionally biased region" description="Basic and acidic residues" evidence="1">
    <location>
        <begin position="119"/>
        <end position="143"/>
    </location>
</feature>
<dbReference type="EMBL" id="RBNI01004521">
    <property type="protein sequence ID" value="RUP47447.1"/>
    <property type="molecule type" value="Genomic_DNA"/>
</dbReference>
<dbReference type="Proteomes" id="UP000268093">
    <property type="component" value="Unassembled WGS sequence"/>
</dbReference>
<feature type="compositionally biased region" description="Polar residues" evidence="1">
    <location>
        <begin position="109"/>
        <end position="118"/>
    </location>
</feature>